<organism evidence="1 2">
    <name type="scientific">Trichinella pseudospiralis</name>
    <name type="common">Parasitic roundworm</name>
    <dbReference type="NCBI Taxonomy" id="6337"/>
    <lineage>
        <taxon>Eukaryota</taxon>
        <taxon>Metazoa</taxon>
        <taxon>Ecdysozoa</taxon>
        <taxon>Nematoda</taxon>
        <taxon>Enoplea</taxon>
        <taxon>Dorylaimia</taxon>
        <taxon>Trichinellida</taxon>
        <taxon>Trichinellidae</taxon>
        <taxon>Trichinella</taxon>
    </lineage>
</organism>
<keyword evidence="2" id="KW-1185">Reference proteome</keyword>
<accession>A0A0V1GB34</accession>
<comment type="caution">
    <text evidence="1">The sequence shown here is derived from an EMBL/GenBank/DDBJ whole genome shotgun (WGS) entry which is preliminary data.</text>
</comment>
<feature type="non-terminal residue" evidence="1">
    <location>
        <position position="40"/>
    </location>
</feature>
<reference evidence="1 2" key="1">
    <citation type="submission" date="2015-01" db="EMBL/GenBank/DDBJ databases">
        <title>Evolution of Trichinella species and genotypes.</title>
        <authorList>
            <person name="Korhonen P.K."/>
            <person name="Edoardo P."/>
            <person name="Giuseppe L.R."/>
            <person name="Gasser R.B."/>
        </authorList>
    </citation>
    <scope>NUCLEOTIDE SEQUENCE [LARGE SCALE GENOMIC DNA]</scope>
    <source>
        <strain evidence="1">ISS588</strain>
    </source>
</reference>
<feature type="non-terminal residue" evidence="1">
    <location>
        <position position="1"/>
    </location>
</feature>
<evidence type="ECO:0000313" key="1">
    <source>
        <dbReference type="EMBL" id="KRY95473.1"/>
    </source>
</evidence>
<proteinExistence type="predicted"/>
<name>A0A0V1GB34_TRIPS</name>
<protein>
    <submittedName>
        <fullName evidence="1">Uncharacterized protein</fullName>
    </submittedName>
</protein>
<dbReference type="EMBL" id="JYDS01004108">
    <property type="protein sequence ID" value="KRY95473.1"/>
    <property type="molecule type" value="Genomic_DNA"/>
</dbReference>
<dbReference type="AlphaFoldDB" id="A0A0V1GB34"/>
<gene>
    <name evidence="1" type="ORF">T4B_4585</name>
</gene>
<sequence>LLIDRSIEKEEFSTDFVASTGNYCRVMERALKIRQRNHIL</sequence>
<dbReference type="Proteomes" id="UP000054805">
    <property type="component" value="Unassembled WGS sequence"/>
</dbReference>
<evidence type="ECO:0000313" key="2">
    <source>
        <dbReference type="Proteomes" id="UP000054805"/>
    </source>
</evidence>